<evidence type="ECO:0000313" key="1">
    <source>
        <dbReference type="EMBL" id="MBK3519006.1"/>
    </source>
</evidence>
<dbReference type="EMBL" id="JAENRR010000049">
    <property type="protein sequence ID" value="MBK3519006.1"/>
    <property type="molecule type" value="Genomic_DNA"/>
</dbReference>
<evidence type="ECO:0000313" key="2">
    <source>
        <dbReference type="Proteomes" id="UP000605676"/>
    </source>
</evidence>
<gene>
    <name evidence="1" type="ORF">JIV24_16785</name>
</gene>
<name>A0ABS1HMV9_9BACT</name>
<organism evidence="1 2">
    <name type="scientific">Carboxylicivirga marina</name>
    <dbReference type="NCBI Taxonomy" id="2800988"/>
    <lineage>
        <taxon>Bacteria</taxon>
        <taxon>Pseudomonadati</taxon>
        <taxon>Bacteroidota</taxon>
        <taxon>Bacteroidia</taxon>
        <taxon>Marinilabiliales</taxon>
        <taxon>Marinilabiliaceae</taxon>
        <taxon>Carboxylicivirga</taxon>
    </lineage>
</organism>
<protein>
    <submittedName>
        <fullName evidence="1">Uncharacterized protein</fullName>
    </submittedName>
</protein>
<proteinExistence type="predicted"/>
<sequence>MTIQELINIIPFKILQRGKNYFNGGNILQLNQSSDGTWFAEVEGNYGNYEVEIK</sequence>
<accession>A0ABS1HMV9</accession>
<dbReference type="RefSeq" id="WP_200466227.1">
    <property type="nucleotide sequence ID" value="NZ_JAENRR010000049.1"/>
</dbReference>
<comment type="caution">
    <text evidence="1">The sequence shown here is derived from an EMBL/GenBank/DDBJ whole genome shotgun (WGS) entry which is preliminary data.</text>
</comment>
<reference evidence="1 2" key="1">
    <citation type="submission" date="2021-01" db="EMBL/GenBank/DDBJ databases">
        <title>Carboxyliciviraga sp.nov., isolated from coastal sediments.</title>
        <authorList>
            <person name="Lu D."/>
            <person name="Zhang T."/>
        </authorList>
    </citation>
    <scope>NUCLEOTIDE SEQUENCE [LARGE SCALE GENOMIC DNA]</scope>
    <source>
        <strain evidence="1 2">N1Y132</strain>
    </source>
</reference>
<keyword evidence="2" id="KW-1185">Reference proteome</keyword>
<dbReference type="Proteomes" id="UP000605676">
    <property type="component" value="Unassembled WGS sequence"/>
</dbReference>